<protein>
    <recommendedName>
        <fullName evidence="4">DNA-directed primase/polymerase protein</fullName>
        <ecNumber evidence="6">2.7.7.102</ecNumber>
        <ecNumber evidence="2">2.7.7.7</ecNumber>
    </recommendedName>
</protein>
<feature type="compositionally biased region" description="Basic and acidic residues" evidence="8">
    <location>
        <begin position="440"/>
        <end position="449"/>
    </location>
</feature>
<evidence type="ECO:0000256" key="2">
    <source>
        <dbReference type="ARBA" id="ARBA00012417"/>
    </source>
</evidence>
<comment type="catalytic activity">
    <reaction evidence="5">
        <text>ssDNA + n NTP = ssDNA/pppN(pN)n-1 hybrid + (n-1) diphosphate.</text>
        <dbReference type="EC" id="2.7.7.102"/>
    </reaction>
</comment>
<name>A0A7R8WDC4_9CRUS</name>
<comment type="similarity">
    <text evidence="1">Belongs to the eukaryotic-type primase small subunit family.</text>
</comment>
<dbReference type="InterPro" id="IPR044917">
    <property type="entry name" value="PRIMPOL"/>
</dbReference>
<evidence type="ECO:0000256" key="1">
    <source>
        <dbReference type="ARBA" id="ARBA00009762"/>
    </source>
</evidence>
<dbReference type="GO" id="GO:0006264">
    <property type="term" value="P:mitochondrial DNA replication"/>
    <property type="evidence" value="ECO:0007669"/>
    <property type="project" value="TreeGrafter"/>
</dbReference>
<proteinExistence type="inferred from homology"/>
<dbReference type="GO" id="GO:0003887">
    <property type="term" value="F:DNA-directed DNA polymerase activity"/>
    <property type="evidence" value="ECO:0007669"/>
    <property type="project" value="UniProtKB-KW"/>
</dbReference>
<keyword evidence="3" id="KW-0808">Transferase</keyword>
<evidence type="ECO:0000256" key="5">
    <source>
        <dbReference type="ARBA" id="ARBA00044677"/>
    </source>
</evidence>
<dbReference type="PANTHER" id="PTHR31399">
    <property type="entry name" value="DNA-DIRECTED PRIMASE / POLYMERASE PROTEIN"/>
    <property type="match status" value="1"/>
</dbReference>
<feature type="compositionally biased region" description="Acidic residues" evidence="8">
    <location>
        <begin position="795"/>
        <end position="805"/>
    </location>
</feature>
<dbReference type="GO" id="GO:0009411">
    <property type="term" value="P:response to UV"/>
    <property type="evidence" value="ECO:0007669"/>
    <property type="project" value="TreeGrafter"/>
</dbReference>
<dbReference type="GO" id="GO:0042276">
    <property type="term" value="P:error-prone translesion synthesis"/>
    <property type="evidence" value="ECO:0007669"/>
    <property type="project" value="InterPro"/>
</dbReference>
<dbReference type="EC" id="2.7.7.102" evidence="6"/>
<feature type="region of interest" description="Disordered" evidence="8">
    <location>
        <begin position="632"/>
        <end position="655"/>
    </location>
</feature>
<dbReference type="PANTHER" id="PTHR31399:SF0">
    <property type="entry name" value="DNA-DIRECTED PRIMASE_POLYMERASE PROTEIN"/>
    <property type="match status" value="1"/>
</dbReference>
<feature type="region of interest" description="Disordered" evidence="8">
    <location>
        <begin position="299"/>
        <end position="598"/>
    </location>
</feature>
<evidence type="ECO:0000256" key="6">
    <source>
        <dbReference type="ARBA" id="ARBA00044768"/>
    </source>
</evidence>
<evidence type="ECO:0000313" key="9">
    <source>
        <dbReference type="EMBL" id="CAD7227228.1"/>
    </source>
</evidence>
<dbReference type="GO" id="GO:0031297">
    <property type="term" value="P:replication fork processing"/>
    <property type="evidence" value="ECO:0007669"/>
    <property type="project" value="TreeGrafter"/>
</dbReference>
<gene>
    <name evidence="9" type="ORF">CTOB1V02_LOCUS5136</name>
</gene>
<dbReference type="GO" id="GO:0005759">
    <property type="term" value="C:mitochondrial matrix"/>
    <property type="evidence" value="ECO:0007669"/>
    <property type="project" value="TreeGrafter"/>
</dbReference>
<dbReference type="EC" id="2.7.7.7" evidence="2"/>
<evidence type="ECO:0000256" key="7">
    <source>
        <dbReference type="ARBA" id="ARBA00047303"/>
    </source>
</evidence>
<sequence length="1000" mass="107559">MNAAEAYSKQISSTFAERLKRVENLAAAFVKAPLPPPLTSSITGLPCSWTVSHTQKDAIDLANFVGEDVRVFSFEKKDSESGKRSFLTVHPLQFWKVHSQRPPNERCFYEVIGEFHPAKLYLDLEFCKVPGTESSMLDGDALTDNLSPVQPLPDGILDWLHGTAFQCDSPADHSFAMSDSDDEILVAVAEIAEVVLFQDDLKGGGRNVDALKTVAREERLDSSLSHYVIKDGAKGNIANVSTQILRHSVEEREISSTVNSSFQETVAKAEKCSAIPKEKQCVPGTIEETTEAPAAIPEEDCTEVPDKPSTIDAVPNAENPSDGVTEEIAPEPSVGYRDATGDVDSEYSTPLSSPLRDLPWSGESGSDRSVSPLKPLLTSGLSSLFSKLTLSTPDNTPQESAESEGRKRVFQYMRETFNRSPVVTSALENSDADPELNRTLQDETKKERSVIQSKEPGEQGEQSGIQSKEPGEEAERATILSKELGEQEEQSGIQSKEPGEEAERATILSKELGEQEEQSGIQSKEPGEEAERATILSKEPGEEAERATILSKEPGEEAERATILSKESGEEREQLTIESEEEAVEEASPKQAVIEKEKKTTVPTKVNAPVEELPIRPKAYDLSCLDDPSFNVLGTPPGLTPSPKKKPQGLPVTEEQELEESLLILKPRQRVVKTPATTARGSLSKVVATADAVVVARAEKEAGQEKPCSSGGQCQESPEEAKTRALPEVVCDEEDWLATPGAAEEGKCASVESALKVGEGLVLPPAPPASLTVMNVLEDVGSEEGKSVRGPGDGADGDGSDDEDVEAMNETVIEREARRSTDPPPAETAAAASALATMPDIEVSNSAKTFIQLANGEIVYDCSVENNPLNNPEALEFLGQRGTKPTDSEYARLSLFRQLDPCIRESFLPGGALAAGDRRGCASRRVQRGSACPVPHASGGVKWGILSLATTTTLDSLLAAVFVVRLTLLLFQFVEEGSVGRAGFIVAGPEANHHLRTAAS</sequence>
<evidence type="ECO:0000256" key="8">
    <source>
        <dbReference type="SAM" id="MobiDB-lite"/>
    </source>
</evidence>
<feature type="region of interest" description="Disordered" evidence="8">
    <location>
        <begin position="699"/>
        <end position="727"/>
    </location>
</feature>
<dbReference type="GO" id="GO:0003682">
    <property type="term" value="F:chromatin binding"/>
    <property type="evidence" value="ECO:0007669"/>
    <property type="project" value="TreeGrafter"/>
</dbReference>
<reference evidence="9" key="1">
    <citation type="submission" date="2020-11" db="EMBL/GenBank/DDBJ databases">
        <authorList>
            <person name="Tran Van P."/>
        </authorList>
    </citation>
    <scope>NUCLEOTIDE SEQUENCE</scope>
</reference>
<evidence type="ECO:0000256" key="4">
    <source>
        <dbReference type="ARBA" id="ARBA00026139"/>
    </source>
</evidence>
<dbReference type="GO" id="GO:0005634">
    <property type="term" value="C:nucleus"/>
    <property type="evidence" value="ECO:0007669"/>
    <property type="project" value="TreeGrafter"/>
</dbReference>
<comment type="catalytic activity">
    <reaction evidence="7">
        <text>DNA(n) + a 2'-deoxyribonucleoside 5'-triphosphate = DNA(n+1) + diphosphate</text>
        <dbReference type="Rhea" id="RHEA:22508"/>
        <dbReference type="Rhea" id="RHEA-COMP:17339"/>
        <dbReference type="Rhea" id="RHEA-COMP:17340"/>
        <dbReference type="ChEBI" id="CHEBI:33019"/>
        <dbReference type="ChEBI" id="CHEBI:61560"/>
        <dbReference type="ChEBI" id="CHEBI:173112"/>
        <dbReference type="EC" id="2.7.7.7"/>
    </reaction>
    <physiologicalReaction direction="left-to-right" evidence="7">
        <dbReference type="Rhea" id="RHEA:22509"/>
    </physiologicalReaction>
</comment>
<feature type="compositionally biased region" description="Low complexity" evidence="8">
    <location>
        <begin position="376"/>
        <end position="392"/>
    </location>
</feature>
<dbReference type="EMBL" id="OB661075">
    <property type="protein sequence ID" value="CAD7227228.1"/>
    <property type="molecule type" value="Genomic_DNA"/>
</dbReference>
<evidence type="ECO:0000256" key="3">
    <source>
        <dbReference type="ARBA" id="ARBA00022932"/>
    </source>
</evidence>
<dbReference type="OrthoDB" id="5988181at2759"/>
<accession>A0A7R8WDC4</accession>
<keyword evidence="3" id="KW-0239">DNA-directed DNA polymerase</keyword>
<feature type="compositionally biased region" description="Polar residues" evidence="8">
    <location>
        <begin position="418"/>
        <end position="428"/>
    </location>
</feature>
<organism evidence="9">
    <name type="scientific">Cyprideis torosa</name>
    <dbReference type="NCBI Taxonomy" id="163714"/>
    <lineage>
        <taxon>Eukaryota</taxon>
        <taxon>Metazoa</taxon>
        <taxon>Ecdysozoa</taxon>
        <taxon>Arthropoda</taxon>
        <taxon>Crustacea</taxon>
        <taxon>Oligostraca</taxon>
        <taxon>Ostracoda</taxon>
        <taxon>Podocopa</taxon>
        <taxon>Podocopida</taxon>
        <taxon>Cytherocopina</taxon>
        <taxon>Cytheroidea</taxon>
        <taxon>Cytherideidae</taxon>
        <taxon>Cyprideis</taxon>
    </lineage>
</organism>
<feature type="region of interest" description="Disordered" evidence="8">
    <location>
        <begin position="781"/>
        <end position="805"/>
    </location>
</feature>
<keyword evidence="3" id="KW-0548">Nucleotidyltransferase</keyword>
<dbReference type="AlphaFoldDB" id="A0A7R8WDC4"/>